<protein>
    <submittedName>
        <fullName evidence="1">Uncharacterized protein</fullName>
    </submittedName>
</protein>
<comment type="caution">
    <text evidence="1">The sequence shown here is derived from an EMBL/GenBank/DDBJ whole genome shotgun (WGS) entry which is preliminary data.</text>
</comment>
<dbReference type="EMBL" id="BPLR01019190">
    <property type="protein sequence ID" value="GIZ05019.1"/>
    <property type="molecule type" value="Genomic_DNA"/>
</dbReference>
<evidence type="ECO:0000313" key="1">
    <source>
        <dbReference type="EMBL" id="GIZ05019.1"/>
    </source>
</evidence>
<gene>
    <name evidence="1" type="ORF">CEXT_740551</name>
</gene>
<accession>A0AAV4YFI2</accession>
<proteinExistence type="predicted"/>
<keyword evidence="2" id="KW-1185">Reference proteome</keyword>
<dbReference type="AlphaFoldDB" id="A0AAV4YFI2"/>
<evidence type="ECO:0000313" key="2">
    <source>
        <dbReference type="Proteomes" id="UP001054945"/>
    </source>
</evidence>
<reference evidence="1 2" key="1">
    <citation type="submission" date="2021-06" db="EMBL/GenBank/DDBJ databases">
        <title>Caerostris extrusa draft genome.</title>
        <authorList>
            <person name="Kono N."/>
            <person name="Arakawa K."/>
        </authorList>
    </citation>
    <scope>NUCLEOTIDE SEQUENCE [LARGE SCALE GENOMIC DNA]</scope>
</reference>
<dbReference type="Proteomes" id="UP001054945">
    <property type="component" value="Unassembled WGS sequence"/>
</dbReference>
<name>A0AAV4YFI2_CAEEX</name>
<sequence>MFWSAVALVLGDLDEKSFLLHHRVVSLSSVFCPHASLWTRSVMRVKGDGKVCTLHHYINLDHSWKDAAQDVPNLNDINLARCAALDIFVSEFIASVNFTRGWQGLHLPS</sequence>
<organism evidence="1 2">
    <name type="scientific">Caerostris extrusa</name>
    <name type="common">Bark spider</name>
    <name type="synonym">Caerostris bankana</name>
    <dbReference type="NCBI Taxonomy" id="172846"/>
    <lineage>
        <taxon>Eukaryota</taxon>
        <taxon>Metazoa</taxon>
        <taxon>Ecdysozoa</taxon>
        <taxon>Arthropoda</taxon>
        <taxon>Chelicerata</taxon>
        <taxon>Arachnida</taxon>
        <taxon>Araneae</taxon>
        <taxon>Araneomorphae</taxon>
        <taxon>Entelegynae</taxon>
        <taxon>Araneoidea</taxon>
        <taxon>Araneidae</taxon>
        <taxon>Caerostris</taxon>
    </lineage>
</organism>